<proteinExistence type="predicted"/>
<reference evidence="3 4" key="1">
    <citation type="submission" date="2020-02" db="EMBL/GenBank/DDBJ databases">
        <authorList>
            <person name="Chen W.-M."/>
        </authorList>
    </citation>
    <scope>NUCLEOTIDE SEQUENCE [LARGE SCALE GENOMIC DNA]</scope>
    <source>
        <strain evidence="3 4">TWA-26</strain>
    </source>
</reference>
<feature type="modified residue" description="4-aspartylphosphate" evidence="1">
    <location>
        <position position="58"/>
    </location>
</feature>
<evidence type="ECO:0000256" key="1">
    <source>
        <dbReference type="PROSITE-ProRule" id="PRU00169"/>
    </source>
</evidence>
<dbReference type="InterPro" id="IPR052893">
    <property type="entry name" value="TCS_response_regulator"/>
</dbReference>
<dbReference type="Proteomes" id="UP000761423">
    <property type="component" value="Unassembled WGS sequence"/>
</dbReference>
<sequence>MKQLLIIDDDAVSVLILKKMLINAGFLDNPMIFKNGNEAINFLNSNYKSIEKYFIFLDINMPIMNGWEFLEEIEPKINTENFSVYLLTSSTSEQDIIKSKNYKSIKKFISKPVAKEILSEIKEEFY</sequence>
<evidence type="ECO:0000313" key="3">
    <source>
        <dbReference type="EMBL" id="NHM05066.1"/>
    </source>
</evidence>
<dbReference type="SMART" id="SM00448">
    <property type="entry name" value="REC"/>
    <property type="match status" value="1"/>
</dbReference>
<dbReference type="SUPFAM" id="SSF52172">
    <property type="entry name" value="CheY-like"/>
    <property type="match status" value="1"/>
</dbReference>
<dbReference type="PROSITE" id="PS50110">
    <property type="entry name" value="RESPONSE_REGULATORY"/>
    <property type="match status" value="1"/>
</dbReference>
<accession>A0ABX0IEX3</accession>
<dbReference type="Gene3D" id="3.40.50.2300">
    <property type="match status" value="1"/>
</dbReference>
<evidence type="ECO:0000259" key="2">
    <source>
        <dbReference type="PROSITE" id="PS50110"/>
    </source>
</evidence>
<evidence type="ECO:0000313" key="4">
    <source>
        <dbReference type="Proteomes" id="UP000761423"/>
    </source>
</evidence>
<dbReference type="PANTHER" id="PTHR44520">
    <property type="entry name" value="RESPONSE REGULATOR RCP1-RELATED"/>
    <property type="match status" value="1"/>
</dbReference>
<protein>
    <submittedName>
        <fullName evidence="3">Response regulator</fullName>
    </submittedName>
</protein>
<dbReference type="RefSeq" id="WP_166237090.1">
    <property type="nucleotide sequence ID" value="NZ_JAAJBV010000007.1"/>
</dbReference>
<dbReference type="InterPro" id="IPR011006">
    <property type="entry name" value="CheY-like_superfamily"/>
</dbReference>
<dbReference type="PANTHER" id="PTHR44520:SF2">
    <property type="entry name" value="RESPONSE REGULATOR RCP1"/>
    <property type="match status" value="1"/>
</dbReference>
<dbReference type="Pfam" id="PF00072">
    <property type="entry name" value="Response_reg"/>
    <property type="match status" value="1"/>
</dbReference>
<dbReference type="InterPro" id="IPR001789">
    <property type="entry name" value="Sig_transdc_resp-reg_receiver"/>
</dbReference>
<comment type="caution">
    <text evidence="3">The sequence shown here is derived from an EMBL/GenBank/DDBJ whole genome shotgun (WGS) entry which is preliminary data.</text>
</comment>
<keyword evidence="4" id="KW-1185">Reference proteome</keyword>
<organism evidence="3 4">
    <name type="scientific">Flavobacterium celericrescens</name>
    <dbReference type="NCBI Taxonomy" id="2709780"/>
    <lineage>
        <taxon>Bacteria</taxon>
        <taxon>Pseudomonadati</taxon>
        <taxon>Bacteroidota</taxon>
        <taxon>Flavobacteriia</taxon>
        <taxon>Flavobacteriales</taxon>
        <taxon>Flavobacteriaceae</taxon>
        <taxon>Flavobacterium</taxon>
    </lineage>
</organism>
<feature type="domain" description="Response regulatory" evidence="2">
    <location>
        <begin position="3"/>
        <end position="126"/>
    </location>
</feature>
<name>A0ABX0IEX3_9FLAO</name>
<keyword evidence="1" id="KW-0597">Phosphoprotein</keyword>
<gene>
    <name evidence="3" type="ORF">G4L40_10155</name>
</gene>
<dbReference type="EMBL" id="JAAJBV010000007">
    <property type="protein sequence ID" value="NHM05066.1"/>
    <property type="molecule type" value="Genomic_DNA"/>
</dbReference>